<dbReference type="PIRSF" id="PIRSF020634">
    <property type="entry name" value="TerY_vWA"/>
    <property type="match status" value="1"/>
</dbReference>
<dbReference type="SMART" id="SM00327">
    <property type="entry name" value="VWA"/>
    <property type="match status" value="1"/>
</dbReference>
<dbReference type="RefSeq" id="WP_136379761.1">
    <property type="nucleotide sequence ID" value="NZ_SLUB01000018.1"/>
</dbReference>
<organism evidence="2 3">
    <name type="scientific">Bacillus timonensis</name>
    <dbReference type="NCBI Taxonomy" id="1033734"/>
    <lineage>
        <taxon>Bacteria</taxon>
        <taxon>Bacillati</taxon>
        <taxon>Bacillota</taxon>
        <taxon>Bacilli</taxon>
        <taxon>Bacillales</taxon>
        <taxon>Bacillaceae</taxon>
        <taxon>Bacillus</taxon>
    </lineage>
</organism>
<dbReference type="Pfam" id="PF00092">
    <property type="entry name" value="VWA"/>
    <property type="match status" value="1"/>
</dbReference>
<proteinExistence type="predicted"/>
<dbReference type="InterPro" id="IPR050934">
    <property type="entry name" value="ITIH"/>
</dbReference>
<dbReference type="Proteomes" id="UP000306477">
    <property type="component" value="Unassembled WGS sequence"/>
</dbReference>
<dbReference type="InterPro" id="IPR011392">
    <property type="entry name" value="Tellurite-R_TerY"/>
</dbReference>
<protein>
    <submittedName>
        <fullName evidence="2">VWA domain-containing protein</fullName>
    </submittedName>
</protein>
<reference evidence="2 3" key="1">
    <citation type="journal article" date="2019" name="Indoor Air">
        <title>Impacts of indoor surface finishes on bacterial viability.</title>
        <authorList>
            <person name="Hu J."/>
            <person name="Maamar S.B."/>
            <person name="Glawe A.J."/>
            <person name="Gottel N."/>
            <person name="Gilbert J.A."/>
            <person name="Hartmann E.M."/>
        </authorList>
    </citation>
    <scope>NUCLEOTIDE SEQUENCE [LARGE SCALE GENOMIC DNA]</scope>
    <source>
        <strain evidence="2 3">AF060A6</strain>
    </source>
</reference>
<dbReference type="EMBL" id="SLUB01000018">
    <property type="protein sequence ID" value="THE12320.1"/>
    <property type="molecule type" value="Genomic_DNA"/>
</dbReference>
<dbReference type="InterPro" id="IPR002035">
    <property type="entry name" value="VWF_A"/>
</dbReference>
<name>A0A4S3PRL4_9BACI</name>
<gene>
    <name evidence="2" type="ORF">E1I69_11500</name>
</gene>
<sequence length="224" mass="24993">MDDLSLKSEELLNNPSTRMPICLVLDASGSMTGNPLKQLRLGLQQLFNDLLQNEVSKASVELCIITFGEQVKTVLEFQPIKPTIRLKIATGGASPMGEAMVNAISEVKNRVALYKAHGLPYYQPWIVLLSDGTPTDEIEDSIAQTVNGIKNGDFTLFPIGIGDHADLEILERFSPARPPLVLSEVKFKEFFSWLSESVNRVSESQPFEQIELPPIEDWHELKKK</sequence>
<dbReference type="PANTHER" id="PTHR10338">
    <property type="entry name" value="INTER-ALPHA-TRYPSIN INHIBITOR HEAVY CHAIN FAMILY MEMBER"/>
    <property type="match status" value="1"/>
</dbReference>
<dbReference type="Gene3D" id="3.40.50.410">
    <property type="entry name" value="von Willebrand factor, type A domain"/>
    <property type="match status" value="1"/>
</dbReference>
<dbReference type="AlphaFoldDB" id="A0A4S3PRL4"/>
<feature type="domain" description="VWFA" evidence="1">
    <location>
        <begin position="20"/>
        <end position="201"/>
    </location>
</feature>
<comment type="caution">
    <text evidence="2">The sequence shown here is derived from an EMBL/GenBank/DDBJ whole genome shotgun (WGS) entry which is preliminary data.</text>
</comment>
<evidence type="ECO:0000313" key="3">
    <source>
        <dbReference type="Proteomes" id="UP000306477"/>
    </source>
</evidence>
<keyword evidence="3" id="KW-1185">Reference proteome</keyword>
<dbReference type="InterPro" id="IPR036465">
    <property type="entry name" value="vWFA_dom_sf"/>
</dbReference>
<dbReference type="PANTHER" id="PTHR10338:SF108">
    <property type="entry name" value="INTER-ALPHA-TRYPSIN INHIBITOR HEAVY CHAIN H4-LIKE PROTEIN"/>
    <property type="match status" value="1"/>
</dbReference>
<dbReference type="PROSITE" id="PS50234">
    <property type="entry name" value="VWFA"/>
    <property type="match status" value="1"/>
</dbReference>
<evidence type="ECO:0000313" key="2">
    <source>
        <dbReference type="EMBL" id="THE12320.1"/>
    </source>
</evidence>
<evidence type="ECO:0000259" key="1">
    <source>
        <dbReference type="PROSITE" id="PS50234"/>
    </source>
</evidence>
<dbReference type="SUPFAM" id="SSF53300">
    <property type="entry name" value="vWA-like"/>
    <property type="match status" value="1"/>
</dbReference>
<dbReference type="OrthoDB" id="9806395at2"/>
<accession>A0A4S3PRL4</accession>